<dbReference type="InterPro" id="IPR008965">
    <property type="entry name" value="CBM2/CBM3_carb-bd_dom_sf"/>
</dbReference>
<evidence type="ECO:0000313" key="3">
    <source>
        <dbReference type="EMBL" id="UJF31857.1"/>
    </source>
</evidence>
<dbReference type="Pfam" id="PF07554">
    <property type="entry name" value="FIVAR"/>
    <property type="match status" value="1"/>
</dbReference>
<dbReference type="InterPro" id="IPR002048">
    <property type="entry name" value="EF_hand_dom"/>
</dbReference>
<evidence type="ECO:0000313" key="4">
    <source>
        <dbReference type="Proteomes" id="UP001649230"/>
    </source>
</evidence>
<dbReference type="PROSITE" id="PS00018">
    <property type="entry name" value="EF_HAND_1"/>
    <property type="match status" value="1"/>
</dbReference>
<organism evidence="3 4">
    <name type="scientific">Paenibacillus hexagrammi</name>
    <dbReference type="NCBI Taxonomy" id="2908839"/>
    <lineage>
        <taxon>Bacteria</taxon>
        <taxon>Bacillati</taxon>
        <taxon>Bacillota</taxon>
        <taxon>Bacilli</taxon>
        <taxon>Bacillales</taxon>
        <taxon>Paenibacillaceae</taxon>
        <taxon>Paenibacillus</taxon>
    </lineage>
</organism>
<keyword evidence="4" id="KW-1185">Reference proteome</keyword>
<dbReference type="InterPro" id="IPR008964">
    <property type="entry name" value="Invasin/intimin_cell_adhesion"/>
</dbReference>
<sequence length="649" mass="67634">MFDLIKKLAAILFCMVLIISGNLAWSGFDKSAFASSGTLTFTSNSGFSGSTVTDGQGGSDNIAGIVLQIISGDEYTWTYEKPYTKHVITVGYADNSNQTLIALKSQDSSINFNFQSFFVADSGGTPIVVTGYDNGQATGSVNLDTTQNQSQWENVFDSSNGLTPSIFQNVDEVRITPQDKTAMWIGINDIKIGDPVAINSVTVSPSSKSVVQGGSQQLTATVDAVGGASTTVTWSSSDTNHKVTVDNTGQVNVAADAATGEYTITATSTADGGKKGSALIMVTAAPAVNSVTVSPSSKSVVQGGSQQLTATVDAVGGAPTTVTWSSSDTNHKVTVDNTGQVNVAADAATGEYTITATSTADGSKKGSALITVTAAPNELSGSYLKGDASTLAGQSLDLTYGINESTSDVRAEDITITYDADQFDLDSVKSINEEKFVIVQHKDTAGEVRILGVHLGNSVPTGDLMSVHLKSKVDASGTSTIRVDHVTVASGDGREWSMQGATHTVTIGTVDRAELNALIAEAQAAHDTAVEGTQAGQYPTGEKAKLQEAIDRADEVAADSNANQAEIDQAVANLNVALNAFRLSVIKTTPGDVNENGSTSIGDLAIVAAAYGKTSEDSEWSQYKKFDMNNDGKVDIEDLVIVARRILEE</sequence>
<dbReference type="InterPro" id="IPR036439">
    <property type="entry name" value="Dockerin_dom_sf"/>
</dbReference>
<dbReference type="Gene3D" id="1.10.1330.10">
    <property type="entry name" value="Dockerin domain"/>
    <property type="match status" value="1"/>
</dbReference>
<feature type="domain" description="EF-hand" evidence="1">
    <location>
        <begin position="614"/>
        <end position="649"/>
    </location>
</feature>
<feature type="domain" description="Dockerin" evidence="2">
    <location>
        <begin position="586"/>
        <end position="649"/>
    </location>
</feature>
<dbReference type="SMART" id="SM00409">
    <property type="entry name" value="IG"/>
    <property type="match status" value="2"/>
</dbReference>
<dbReference type="SUPFAM" id="SSF49373">
    <property type="entry name" value="Invasin/intimin cell-adhesion fragments"/>
    <property type="match status" value="2"/>
</dbReference>
<dbReference type="InterPro" id="IPR018247">
    <property type="entry name" value="EF_Hand_1_Ca_BS"/>
</dbReference>
<dbReference type="Pfam" id="PF00404">
    <property type="entry name" value="Dockerin_1"/>
    <property type="match status" value="1"/>
</dbReference>
<dbReference type="InterPro" id="IPR003599">
    <property type="entry name" value="Ig_sub"/>
</dbReference>
<dbReference type="EMBL" id="CP090978">
    <property type="protein sequence ID" value="UJF31857.1"/>
    <property type="molecule type" value="Genomic_DNA"/>
</dbReference>
<dbReference type="InterPro" id="IPR016134">
    <property type="entry name" value="Dockerin_dom"/>
</dbReference>
<dbReference type="SUPFAM" id="SSF49384">
    <property type="entry name" value="Carbohydrate-binding domain"/>
    <property type="match status" value="1"/>
</dbReference>
<dbReference type="Proteomes" id="UP001649230">
    <property type="component" value="Chromosome"/>
</dbReference>
<dbReference type="PROSITE" id="PS50222">
    <property type="entry name" value="EF_HAND_2"/>
    <property type="match status" value="1"/>
</dbReference>
<dbReference type="Gene3D" id="2.60.40.1080">
    <property type="match status" value="2"/>
</dbReference>
<name>A0ABY3SFZ5_9BACL</name>
<dbReference type="InterPro" id="IPR002105">
    <property type="entry name" value="Dockerin_1_rpt"/>
</dbReference>
<dbReference type="CDD" id="cd14254">
    <property type="entry name" value="Dockerin_II"/>
    <property type="match status" value="1"/>
</dbReference>
<dbReference type="InterPro" id="IPR003343">
    <property type="entry name" value="Big_2"/>
</dbReference>
<dbReference type="Pfam" id="PF02368">
    <property type="entry name" value="Big_2"/>
    <property type="match status" value="2"/>
</dbReference>
<reference evidence="3 4" key="1">
    <citation type="journal article" date="2024" name="Int. J. Syst. Evol. Microbiol.">
        <title>Paenibacillus hexagrammi sp. nov., a novel bacterium isolated from the gut content of Hexagrammos agrammus.</title>
        <authorList>
            <person name="Jung H.K."/>
            <person name="Kim D.G."/>
            <person name="Zin H."/>
            <person name="Park J."/>
            <person name="Jung H."/>
            <person name="Kim Y.O."/>
            <person name="Kong H.J."/>
            <person name="Kim J.W."/>
            <person name="Kim Y.S."/>
        </authorList>
    </citation>
    <scope>NUCLEOTIDE SEQUENCE [LARGE SCALE GENOMIC DNA]</scope>
    <source>
        <strain evidence="3 4">YPD9-1</strain>
    </source>
</reference>
<dbReference type="SUPFAM" id="SSF63446">
    <property type="entry name" value="Type I dockerin domain"/>
    <property type="match status" value="1"/>
</dbReference>
<proteinExistence type="predicted"/>
<gene>
    <name evidence="3" type="ORF">L0M14_19120</name>
</gene>
<evidence type="ECO:0000259" key="1">
    <source>
        <dbReference type="PROSITE" id="PS50222"/>
    </source>
</evidence>
<protein>
    <submittedName>
        <fullName evidence="3">Ig-like domain-containing protein</fullName>
    </submittedName>
</protein>
<dbReference type="SMART" id="SM00635">
    <property type="entry name" value="BID_2"/>
    <property type="match status" value="2"/>
</dbReference>
<dbReference type="Gene3D" id="2.60.40.680">
    <property type="match status" value="1"/>
</dbReference>
<evidence type="ECO:0000259" key="2">
    <source>
        <dbReference type="PROSITE" id="PS51766"/>
    </source>
</evidence>
<dbReference type="PROSITE" id="PS51766">
    <property type="entry name" value="DOCKERIN"/>
    <property type="match status" value="1"/>
</dbReference>
<dbReference type="RefSeq" id="WP_235118202.1">
    <property type="nucleotide sequence ID" value="NZ_CP090978.1"/>
</dbReference>
<dbReference type="Gene3D" id="1.20.1270.90">
    <property type="entry name" value="AF1782-like"/>
    <property type="match status" value="1"/>
</dbReference>
<accession>A0ABY3SFZ5</accession>